<proteinExistence type="predicted"/>
<name>A0A7W7KF40_PSENT</name>
<protein>
    <submittedName>
        <fullName evidence="3">Uncharacterized protein</fullName>
    </submittedName>
</protein>
<reference evidence="3 4" key="1">
    <citation type="submission" date="2020-08" db="EMBL/GenBank/DDBJ databases">
        <title>Functional genomics of gut bacteria from endangered species of beetles.</title>
        <authorList>
            <person name="Carlos-Shanley C."/>
        </authorList>
    </citation>
    <scope>NUCLEOTIDE SEQUENCE [LARGE SCALE GENOMIC DNA]</scope>
    <source>
        <strain evidence="3 4">S00179</strain>
    </source>
</reference>
<evidence type="ECO:0000256" key="2">
    <source>
        <dbReference type="SAM" id="Phobius"/>
    </source>
</evidence>
<accession>A0A7W7KF40</accession>
<keyword evidence="2" id="KW-1133">Transmembrane helix</keyword>
<evidence type="ECO:0000313" key="4">
    <source>
        <dbReference type="Proteomes" id="UP000566995"/>
    </source>
</evidence>
<gene>
    <name evidence="3" type="ORF">HNP46_000512</name>
</gene>
<keyword evidence="2" id="KW-0812">Transmembrane</keyword>
<evidence type="ECO:0000256" key="1">
    <source>
        <dbReference type="SAM" id="MobiDB-lite"/>
    </source>
</evidence>
<evidence type="ECO:0000313" key="3">
    <source>
        <dbReference type="EMBL" id="MBB4861701.1"/>
    </source>
</evidence>
<sequence>MTVSCSLGRIARNFWPWLCAVMPGFLAKAGKGIFWVAFYMTTSACIPILVFVLVDWSLSGNLPETWNSRSLLQMYGLGWSFMLMAVVVLIVAAVVIAGPWYLLYLIIREICAFDPEGAEPVGSGDGGDQSGAESHDRS</sequence>
<dbReference type="Proteomes" id="UP000566995">
    <property type="component" value="Unassembled WGS sequence"/>
</dbReference>
<keyword evidence="2" id="KW-0472">Membrane</keyword>
<feature type="transmembrane region" description="Helical" evidence="2">
    <location>
        <begin position="74"/>
        <end position="103"/>
    </location>
</feature>
<feature type="region of interest" description="Disordered" evidence="1">
    <location>
        <begin position="119"/>
        <end position="138"/>
    </location>
</feature>
<dbReference type="EMBL" id="JACHLI010000001">
    <property type="protein sequence ID" value="MBB4861701.1"/>
    <property type="molecule type" value="Genomic_DNA"/>
</dbReference>
<dbReference type="RefSeq" id="WP_184585951.1">
    <property type="nucleotide sequence ID" value="NZ_JACHLI010000001.1"/>
</dbReference>
<organism evidence="3 4">
    <name type="scientific">Pseudomonas nitroreducens</name>
    <dbReference type="NCBI Taxonomy" id="46680"/>
    <lineage>
        <taxon>Bacteria</taxon>
        <taxon>Pseudomonadati</taxon>
        <taxon>Pseudomonadota</taxon>
        <taxon>Gammaproteobacteria</taxon>
        <taxon>Pseudomonadales</taxon>
        <taxon>Pseudomonadaceae</taxon>
        <taxon>Pseudomonas</taxon>
    </lineage>
</organism>
<comment type="caution">
    <text evidence="3">The sequence shown here is derived from an EMBL/GenBank/DDBJ whole genome shotgun (WGS) entry which is preliminary data.</text>
</comment>
<feature type="transmembrane region" description="Helical" evidence="2">
    <location>
        <begin position="32"/>
        <end position="54"/>
    </location>
</feature>
<dbReference type="AlphaFoldDB" id="A0A7W7KF40"/>